<dbReference type="AlphaFoldDB" id="A0A5C3P5X0"/>
<accession>A0A5C3P5X0</accession>
<evidence type="ECO:0000313" key="1">
    <source>
        <dbReference type="EMBL" id="TFK83958.1"/>
    </source>
</evidence>
<keyword evidence="2" id="KW-1185">Reference proteome</keyword>
<gene>
    <name evidence="1" type="ORF">K466DRAFT_654972</name>
</gene>
<dbReference type="InterPro" id="IPR036047">
    <property type="entry name" value="F-box-like_dom_sf"/>
</dbReference>
<proteinExistence type="predicted"/>
<reference evidence="1 2" key="1">
    <citation type="journal article" date="2019" name="Nat. Ecol. Evol.">
        <title>Megaphylogeny resolves global patterns of mushroom evolution.</title>
        <authorList>
            <person name="Varga T."/>
            <person name="Krizsan K."/>
            <person name="Foldi C."/>
            <person name="Dima B."/>
            <person name="Sanchez-Garcia M."/>
            <person name="Sanchez-Ramirez S."/>
            <person name="Szollosi G.J."/>
            <person name="Szarkandi J.G."/>
            <person name="Papp V."/>
            <person name="Albert L."/>
            <person name="Andreopoulos W."/>
            <person name="Angelini C."/>
            <person name="Antonin V."/>
            <person name="Barry K.W."/>
            <person name="Bougher N.L."/>
            <person name="Buchanan P."/>
            <person name="Buyck B."/>
            <person name="Bense V."/>
            <person name="Catcheside P."/>
            <person name="Chovatia M."/>
            <person name="Cooper J."/>
            <person name="Damon W."/>
            <person name="Desjardin D."/>
            <person name="Finy P."/>
            <person name="Geml J."/>
            <person name="Haridas S."/>
            <person name="Hughes K."/>
            <person name="Justo A."/>
            <person name="Karasinski D."/>
            <person name="Kautmanova I."/>
            <person name="Kiss B."/>
            <person name="Kocsube S."/>
            <person name="Kotiranta H."/>
            <person name="LaButti K.M."/>
            <person name="Lechner B.E."/>
            <person name="Liimatainen K."/>
            <person name="Lipzen A."/>
            <person name="Lukacs Z."/>
            <person name="Mihaltcheva S."/>
            <person name="Morgado L.N."/>
            <person name="Niskanen T."/>
            <person name="Noordeloos M.E."/>
            <person name="Ohm R.A."/>
            <person name="Ortiz-Santana B."/>
            <person name="Ovrebo C."/>
            <person name="Racz N."/>
            <person name="Riley R."/>
            <person name="Savchenko A."/>
            <person name="Shiryaev A."/>
            <person name="Soop K."/>
            <person name="Spirin V."/>
            <person name="Szebenyi C."/>
            <person name="Tomsovsky M."/>
            <person name="Tulloss R.E."/>
            <person name="Uehling J."/>
            <person name="Grigoriev I.V."/>
            <person name="Vagvolgyi C."/>
            <person name="Papp T."/>
            <person name="Martin F.M."/>
            <person name="Miettinen O."/>
            <person name="Hibbett D.S."/>
            <person name="Nagy L.G."/>
        </authorList>
    </citation>
    <scope>NUCLEOTIDE SEQUENCE [LARGE SCALE GENOMIC DNA]</scope>
    <source>
        <strain evidence="1 2">HHB13444</strain>
    </source>
</reference>
<protein>
    <recommendedName>
        <fullName evidence="3">F-box domain-containing protein</fullName>
    </recommendedName>
</protein>
<dbReference type="InParanoid" id="A0A5C3P5X0"/>
<sequence length="519" mass="57361">MLPLSHLHTGGWGALANELRVHILKELDAPDLLSCLRVDRAFKTLVDETPVLQYKLLLRAAGMRDGPPGGSSISQRLARLEGYESTWRASNIPIREQSYGGDPESGGLFVTLDRDQHRLDIRRPASFFSGIPEKAWTVDLSELPEHGGPDMRRVRSYGYAVDIAQDLLVLMVLEDDGPDLEDRYPQCYVLSLSGNGATHPLAARRQLIYDESCLDWSSVEADIEIVGDLVGCTVLGSDVCMSVHNWKTGAMLWCDSEEGTEIIENHARCHILDPTHVIKISEYDLAVYRMAAKGGSTPGRLACNLGMPAFADAFEVFHCGSYIQRPPQTPDCSPDFECDDGVTVLAVKYEICHESRPWQDRAILVAVIPITTILAQTRGALPPSRSRPRQRSWSEWGAHGARLVLIPFNETTCSADICAFGSRVAISLSFPFSRQPGVVDVAVLDVREGVKHARDGSDTKREGTASSRLLALDRFTEDDTPFFARSVEAKMPYRMVRTRCDVTRSKSRVVSLLCDGLCA</sequence>
<organism evidence="1 2">
    <name type="scientific">Polyporus arcularius HHB13444</name>
    <dbReference type="NCBI Taxonomy" id="1314778"/>
    <lineage>
        <taxon>Eukaryota</taxon>
        <taxon>Fungi</taxon>
        <taxon>Dikarya</taxon>
        <taxon>Basidiomycota</taxon>
        <taxon>Agaricomycotina</taxon>
        <taxon>Agaricomycetes</taxon>
        <taxon>Polyporales</taxon>
        <taxon>Polyporaceae</taxon>
        <taxon>Polyporus</taxon>
    </lineage>
</organism>
<dbReference type="EMBL" id="ML211352">
    <property type="protein sequence ID" value="TFK83958.1"/>
    <property type="molecule type" value="Genomic_DNA"/>
</dbReference>
<dbReference type="Proteomes" id="UP000308197">
    <property type="component" value="Unassembled WGS sequence"/>
</dbReference>
<evidence type="ECO:0000313" key="2">
    <source>
        <dbReference type="Proteomes" id="UP000308197"/>
    </source>
</evidence>
<dbReference type="SUPFAM" id="SSF81383">
    <property type="entry name" value="F-box domain"/>
    <property type="match status" value="1"/>
</dbReference>
<evidence type="ECO:0008006" key="3">
    <source>
        <dbReference type="Google" id="ProtNLM"/>
    </source>
</evidence>
<name>A0A5C3P5X0_9APHY</name>